<keyword evidence="4 5" id="KW-0472">Membrane</keyword>
<dbReference type="GO" id="GO:0016020">
    <property type="term" value="C:membrane"/>
    <property type="evidence" value="ECO:0007669"/>
    <property type="project" value="UniProtKB-SubCell"/>
</dbReference>
<evidence type="ECO:0000256" key="2">
    <source>
        <dbReference type="ARBA" id="ARBA00022692"/>
    </source>
</evidence>
<dbReference type="RefSeq" id="WP_004433844.1">
    <property type="nucleotide sequence ID" value="NZ_ADWW01000002.1"/>
</dbReference>
<dbReference type="Pfam" id="PF07681">
    <property type="entry name" value="DoxX"/>
    <property type="match status" value="1"/>
</dbReference>
<dbReference type="STRING" id="796606.BMMGA3_07680"/>
<dbReference type="Proteomes" id="UP000027602">
    <property type="component" value="Chromosome"/>
</dbReference>
<accession>I3E846</accession>
<evidence type="ECO:0000256" key="3">
    <source>
        <dbReference type="ARBA" id="ARBA00022989"/>
    </source>
</evidence>
<sequence>MFIQFLKVNPHVKYLLALIRVYLGWTWLKAGLGKIKEGNFDASGFLKGALSQTTGEHPGVQGWWGHFIETVALPNVEFFNILVPWGEFLVGLALILGLFTTFATLMGVIMNFSYMFSGTTSTNPQMLLLEIFILIAGFNAAKIGVDYWILPFVKENFLKRDTQNSSA</sequence>
<reference evidence="6 7" key="1">
    <citation type="journal article" date="2015" name="BMC Genomics">
        <title>Transcriptome analysis of thermophilic methylotrophic Bacillus methanolicus MGA3 using RNA-sequencing provides detailed insights into its previously uncharted transcriptional landscape.</title>
        <authorList>
            <person name="Irla M."/>
            <person name="Neshat A."/>
            <person name="Brautaset T."/>
            <person name="Ruckert C."/>
            <person name="Kalinowski J."/>
            <person name="Wendisch V.F."/>
        </authorList>
    </citation>
    <scope>NUCLEOTIDE SEQUENCE [LARGE SCALE GENOMIC DNA]</scope>
    <source>
        <strain evidence="7">MGA3 / ATCC 53907</strain>
    </source>
</reference>
<keyword evidence="2 5" id="KW-0812">Transmembrane</keyword>
<dbReference type="InterPro" id="IPR032808">
    <property type="entry name" value="DoxX"/>
</dbReference>
<feature type="transmembrane region" description="Helical" evidence="5">
    <location>
        <begin position="88"/>
        <end position="114"/>
    </location>
</feature>
<keyword evidence="3 5" id="KW-1133">Transmembrane helix</keyword>
<proteinExistence type="predicted"/>
<dbReference type="PANTHER" id="PTHR39157">
    <property type="entry name" value="INTEGRAL MEMBRANE PROTEIN-RELATED"/>
    <property type="match status" value="1"/>
</dbReference>
<evidence type="ECO:0000313" key="7">
    <source>
        <dbReference type="Proteomes" id="UP000027602"/>
    </source>
</evidence>
<name>I3E846_BACMM</name>
<dbReference type="EMBL" id="CP007739">
    <property type="protein sequence ID" value="AIE59944.1"/>
    <property type="molecule type" value="Genomic_DNA"/>
</dbReference>
<dbReference type="eggNOG" id="COG2259">
    <property type="taxonomic scope" value="Bacteria"/>
</dbReference>
<feature type="transmembrane region" description="Helical" evidence="5">
    <location>
        <begin position="126"/>
        <end position="150"/>
    </location>
</feature>
<evidence type="ECO:0000256" key="4">
    <source>
        <dbReference type="ARBA" id="ARBA00023136"/>
    </source>
</evidence>
<keyword evidence="7" id="KW-1185">Reference proteome</keyword>
<comment type="subcellular location">
    <subcellularLocation>
        <location evidence="1">Membrane</location>
        <topology evidence="1">Multi-pass membrane protein</topology>
    </subcellularLocation>
</comment>
<dbReference type="PANTHER" id="PTHR39157:SF1">
    <property type="entry name" value="DOXX FAMILY PROTEIN"/>
    <property type="match status" value="1"/>
</dbReference>
<dbReference type="KEGG" id="bmet:BMMGA3_07680"/>
<dbReference type="HOGENOM" id="CLU_112782_0_0_9"/>
<dbReference type="OrthoDB" id="26941at2"/>
<evidence type="ECO:0000256" key="5">
    <source>
        <dbReference type="SAM" id="Phobius"/>
    </source>
</evidence>
<protein>
    <submittedName>
        <fullName evidence="6">DoxX family protein</fullName>
    </submittedName>
</protein>
<evidence type="ECO:0000313" key="6">
    <source>
        <dbReference type="EMBL" id="AIE59944.1"/>
    </source>
</evidence>
<gene>
    <name evidence="6" type="ORF">BMMGA3_07680</name>
</gene>
<evidence type="ECO:0000256" key="1">
    <source>
        <dbReference type="ARBA" id="ARBA00004141"/>
    </source>
</evidence>
<organism evidence="6 7">
    <name type="scientific">Bacillus methanolicus (strain MGA3 / ATCC 53907)</name>
    <dbReference type="NCBI Taxonomy" id="796606"/>
    <lineage>
        <taxon>Bacteria</taxon>
        <taxon>Bacillati</taxon>
        <taxon>Bacillota</taxon>
        <taxon>Bacilli</taxon>
        <taxon>Bacillales</taxon>
        <taxon>Bacillaceae</taxon>
        <taxon>Bacillus</taxon>
    </lineage>
</organism>
<dbReference type="AlphaFoldDB" id="I3E846"/>